<dbReference type="Proteomes" id="UP001476247">
    <property type="component" value="Unassembled WGS sequence"/>
</dbReference>
<evidence type="ECO:0000256" key="1">
    <source>
        <dbReference type="ARBA" id="ARBA00009649"/>
    </source>
</evidence>
<evidence type="ECO:0000259" key="4">
    <source>
        <dbReference type="PROSITE" id="PS50055"/>
    </source>
</evidence>
<evidence type="ECO:0000259" key="5">
    <source>
        <dbReference type="PROSITE" id="PS50056"/>
    </source>
</evidence>
<evidence type="ECO:0000256" key="2">
    <source>
        <dbReference type="ARBA" id="ARBA00013064"/>
    </source>
</evidence>
<dbReference type="EMBL" id="BAABUJ010000045">
    <property type="protein sequence ID" value="GAA5805431.1"/>
    <property type="molecule type" value="Genomic_DNA"/>
</dbReference>
<dbReference type="InterPro" id="IPR050348">
    <property type="entry name" value="Protein-Tyr_Phosphatase"/>
</dbReference>
<dbReference type="SUPFAM" id="SSF52799">
    <property type="entry name" value="(Phosphotyrosine protein) phosphatases II"/>
    <property type="match status" value="1"/>
</dbReference>
<dbReference type="PROSITE" id="PS50056">
    <property type="entry name" value="TYR_PHOSPHATASE_2"/>
    <property type="match status" value="1"/>
</dbReference>
<dbReference type="Gene3D" id="3.40.250.10">
    <property type="entry name" value="Rhodanese-like domain"/>
    <property type="match status" value="1"/>
</dbReference>
<dbReference type="SMART" id="SM00194">
    <property type="entry name" value="PTPc"/>
    <property type="match status" value="1"/>
</dbReference>
<dbReference type="EC" id="3.1.3.48" evidence="2"/>
<feature type="domain" description="Tyrosine-protein phosphatase" evidence="4">
    <location>
        <begin position="432"/>
        <end position="716"/>
    </location>
</feature>
<feature type="domain" description="Rhodanese" evidence="6">
    <location>
        <begin position="114"/>
        <end position="230"/>
    </location>
</feature>
<dbReference type="PROSITE" id="PS00383">
    <property type="entry name" value="TYR_PHOSPHATASE_1"/>
    <property type="match status" value="1"/>
</dbReference>
<protein>
    <recommendedName>
        <fullName evidence="2">protein-tyrosine-phosphatase</fullName>
        <ecNumber evidence="2">3.1.3.48</ecNumber>
    </recommendedName>
</protein>
<reference evidence="7 8" key="1">
    <citation type="submission" date="2024-04" db="EMBL/GenBank/DDBJ databases">
        <title>genome sequences of Mucor flavus KT1a and Helicostylum pulchrum KT1b strains isolation_sourced from the surface of a dry-aged beef.</title>
        <authorList>
            <person name="Toyotome T."/>
            <person name="Hosono M."/>
            <person name="Torimaru M."/>
            <person name="Fukuda K."/>
            <person name="Mikami N."/>
        </authorList>
    </citation>
    <scope>NUCLEOTIDE SEQUENCE [LARGE SCALE GENOMIC DNA]</scope>
    <source>
        <strain evidence="7 8">KT1b</strain>
    </source>
</reference>
<dbReference type="SUPFAM" id="SSF52821">
    <property type="entry name" value="Rhodanese/Cell cycle control phosphatase"/>
    <property type="match status" value="1"/>
</dbReference>
<dbReference type="PANTHER" id="PTHR19134">
    <property type="entry name" value="RECEPTOR-TYPE TYROSINE-PROTEIN PHOSPHATASE"/>
    <property type="match status" value="1"/>
</dbReference>
<name>A0ABP9YES9_9FUNG</name>
<feature type="region of interest" description="Disordered" evidence="3">
    <location>
        <begin position="1"/>
        <end position="32"/>
    </location>
</feature>
<feature type="compositionally biased region" description="Low complexity" evidence="3">
    <location>
        <begin position="1"/>
        <end position="19"/>
    </location>
</feature>
<dbReference type="PRINTS" id="PR00700">
    <property type="entry name" value="PRTYPHPHTASE"/>
</dbReference>
<evidence type="ECO:0000256" key="3">
    <source>
        <dbReference type="SAM" id="MobiDB-lite"/>
    </source>
</evidence>
<feature type="domain" description="Tyrosine specific protein phosphatases" evidence="5">
    <location>
        <begin position="625"/>
        <end position="707"/>
    </location>
</feature>
<dbReference type="InterPro" id="IPR029021">
    <property type="entry name" value="Prot-tyrosine_phosphatase-like"/>
</dbReference>
<proteinExistence type="inferred from homology"/>
<comment type="similarity">
    <text evidence="1">Belongs to the protein-tyrosine phosphatase family. Non-receptor class subfamily.</text>
</comment>
<gene>
    <name evidence="7" type="ORF">HPULCUR_010947</name>
</gene>
<dbReference type="InterPro" id="IPR000242">
    <property type="entry name" value="PTP_cat"/>
</dbReference>
<dbReference type="Gene3D" id="3.90.190.10">
    <property type="entry name" value="Protein tyrosine phosphatase superfamily"/>
    <property type="match status" value="1"/>
</dbReference>
<comment type="caution">
    <text evidence="7">The sequence shown here is derived from an EMBL/GenBank/DDBJ whole genome shotgun (WGS) entry which is preliminary data.</text>
</comment>
<dbReference type="PANTHER" id="PTHR19134:SF449">
    <property type="entry name" value="TYROSINE-PROTEIN PHOSPHATASE 1"/>
    <property type="match status" value="1"/>
</dbReference>
<dbReference type="CDD" id="cd18533">
    <property type="entry name" value="PTP_fungal"/>
    <property type="match status" value="1"/>
</dbReference>
<evidence type="ECO:0000313" key="7">
    <source>
        <dbReference type="EMBL" id="GAA5805431.1"/>
    </source>
</evidence>
<keyword evidence="8" id="KW-1185">Reference proteome</keyword>
<dbReference type="CDD" id="cd01446">
    <property type="entry name" value="DSP_MapKP"/>
    <property type="match status" value="1"/>
</dbReference>
<dbReference type="InterPro" id="IPR036873">
    <property type="entry name" value="Rhodanese-like_dom_sf"/>
</dbReference>
<dbReference type="PROSITE" id="PS50206">
    <property type="entry name" value="RHODANESE_3"/>
    <property type="match status" value="1"/>
</dbReference>
<sequence>MPSNMNTTTTTTTNTTTTTIAEENTASTPYYTAPITPGLHQDFLNAIQARHSAQPTVLTGVVASPVVENTGFSLNMGSLANRRQPSTNSSTTSSLLKPVDSDGLKQILIKYKDKEDLLIVLDVRSFVQFSHSKIRGAINVSIPNTILKRPTFTLDKVYEAIVLDSAREKLKCWSKAECIVFYDQQSHILQENTASAYLGAKLIRAGFKGQLNYLKGGFESFSVRNKELCEASITTSSFQQQQQRLMMASSSVALGPPTSVEGGFNLSLNNTSIGNRRPKLRLNNLPMATPSLGPFTAPMPQFENQAFNPFFSNIRQNMELSHGPIRERFPIRLPSKCNVDPNNNYHVQVDSVPRCVAGGHMDSKQRLFKAPDWLQSTIKENGAQILAETYEKLERTEQRRLQNIMHFHSKHTDNPSEYPFSIVAGIEMGALNRYTNIWPFEYTRVKIRNHQVSDYINASYVQYIDSNESASDARPDQVNTESVKAMTDCVNKENTNEYRRYISTQGPLPATFNDFWQVVWEQNSHVVVMLTKEEEMNKIKCHRYWPSIVNTPTKYGDILITLTSESVHPVQSISEDDHPINEDDVVIVRQLNLVNEKEGTKRQVTHLQYTGWMDFGVPDNPLGTLQIIQMADKAQASYTTEKSKPGPMIVHCSAGCGRSGAFCAIDTVLYRISMKKDVESVSDILLQTISRFREQRLSMVQTLRQFVFCYEAIWWWFLGYGLDKSIDTKSIDDKMDTSL</sequence>
<accession>A0ABP9YES9</accession>
<dbReference type="InterPro" id="IPR003595">
    <property type="entry name" value="Tyr_Pase_cat"/>
</dbReference>
<evidence type="ECO:0000259" key="6">
    <source>
        <dbReference type="PROSITE" id="PS50206"/>
    </source>
</evidence>
<dbReference type="InterPro" id="IPR016130">
    <property type="entry name" value="Tyr_Pase_AS"/>
</dbReference>
<evidence type="ECO:0000313" key="8">
    <source>
        <dbReference type="Proteomes" id="UP001476247"/>
    </source>
</evidence>
<dbReference type="PROSITE" id="PS50055">
    <property type="entry name" value="TYR_PHOSPHATASE_PTP"/>
    <property type="match status" value="1"/>
</dbReference>
<dbReference type="Pfam" id="PF00581">
    <property type="entry name" value="Rhodanese"/>
    <property type="match status" value="1"/>
</dbReference>
<feature type="compositionally biased region" description="Polar residues" evidence="3">
    <location>
        <begin position="20"/>
        <end position="30"/>
    </location>
</feature>
<dbReference type="SMART" id="SM00404">
    <property type="entry name" value="PTPc_motif"/>
    <property type="match status" value="1"/>
</dbReference>
<dbReference type="InterPro" id="IPR001763">
    <property type="entry name" value="Rhodanese-like_dom"/>
</dbReference>
<dbReference type="Pfam" id="PF00102">
    <property type="entry name" value="Y_phosphatase"/>
    <property type="match status" value="1"/>
</dbReference>
<dbReference type="InterPro" id="IPR000387">
    <property type="entry name" value="Tyr_Pase_dom"/>
</dbReference>
<organism evidence="7 8">
    <name type="scientific">Helicostylum pulchrum</name>
    <dbReference type="NCBI Taxonomy" id="562976"/>
    <lineage>
        <taxon>Eukaryota</taxon>
        <taxon>Fungi</taxon>
        <taxon>Fungi incertae sedis</taxon>
        <taxon>Mucoromycota</taxon>
        <taxon>Mucoromycotina</taxon>
        <taxon>Mucoromycetes</taxon>
        <taxon>Mucorales</taxon>
        <taxon>Mucorineae</taxon>
        <taxon>Mucoraceae</taxon>
        <taxon>Helicostylum</taxon>
    </lineage>
</organism>